<name>A0A955LL29_UNCKA</name>
<dbReference type="PROSITE" id="PS00054">
    <property type="entry name" value="RIBOSOMAL_S11"/>
    <property type="match status" value="1"/>
</dbReference>
<dbReference type="EMBL" id="JAGQKZ010000055">
    <property type="protein sequence ID" value="MCA9392449.1"/>
    <property type="molecule type" value="Genomic_DNA"/>
</dbReference>
<evidence type="ECO:0000256" key="7">
    <source>
        <dbReference type="HAMAP-Rule" id="MF_01310"/>
    </source>
</evidence>
<reference evidence="9" key="2">
    <citation type="journal article" date="2021" name="Microbiome">
        <title>Successional dynamics and alternative stable states in a saline activated sludge microbial community over 9 years.</title>
        <authorList>
            <person name="Wang Y."/>
            <person name="Ye J."/>
            <person name="Ju F."/>
            <person name="Liu L."/>
            <person name="Boyd J.A."/>
            <person name="Deng Y."/>
            <person name="Parks D.H."/>
            <person name="Jiang X."/>
            <person name="Yin X."/>
            <person name="Woodcroft B.J."/>
            <person name="Tyson G.W."/>
            <person name="Hugenholtz P."/>
            <person name="Polz M.F."/>
            <person name="Zhang T."/>
        </authorList>
    </citation>
    <scope>NUCLEOTIDE SEQUENCE</scope>
    <source>
        <strain evidence="9">HKST-UBA03</strain>
    </source>
</reference>
<evidence type="ECO:0000313" key="9">
    <source>
        <dbReference type="EMBL" id="MCA9392449.1"/>
    </source>
</evidence>
<keyword evidence="5 7" id="KW-0687">Ribonucleoprotein</keyword>
<dbReference type="Proteomes" id="UP000751518">
    <property type="component" value="Unassembled WGS sequence"/>
</dbReference>
<dbReference type="NCBIfam" id="NF003698">
    <property type="entry name" value="PRK05309.1"/>
    <property type="match status" value="1"/>
</dbReference>
<dbReference type="GO" id="GO:0006412">
    <property type="term" value="P:translation"/>
    <property type="evidence" value="ECO:0007669"/>
    <property type="project" value="UniProtKB-UniRule"/>
</dbReference>
<dbReference type="GO" id="GO:0005840">
    <property type="term" value="C:ribosome"/>
    <property type="evidence" value="ECO:0007669"/>
    <property type="project" value="UniProtKB-KW"/>
</dbReference>
<sequence length="129" mass="13762">MARTTTSKKKKATKLPEDGRVYVTATFNNTIVTVTTNDGQVVNWGSAGSAGFKGSRKSTPFAATTGVQLVADSIKERGMQRVDVFIKGIGMGRDAAIRALKAAGLEVVSISDISPMPHNGCRPPKRRRV</sequence>
<dbReference type="GO" id="GO:1990904">
    <property type="term" value="C:ribonucleoprotein complex"/>
    <property type="evidence" value="ECO:0007669"/>
    <property type="project" value="UniProtKB-KW"/>
</dbReference>
<accession>A0A955LL29</accession>
<dbReference type="FunFam" id="3.30.420.80:FF:000010">
    <property type="entry name" value="30S ribosomal protein S11"/>
    <property type="match status" value="1"/>
</dbReference>
<dbReference type="Gene3D" id="3.30.420.80">
    <property type="entry name" value="Ribosomal protein S11"/>
    <property type="match status" value="1"/>
</dbReference>
<evidence type="ECO:0000256" key="2">
    <source>
        <dbReference type="ARBA" id="ARBA00022730"/>
    </source>
</evidence>
<evidence type="ECO:0000256" key="4">
    <source>
        <dbReference type="ARBA" id="ARBA00022980"/>
    </source>
</evidence>
<dbReference type="PANTHER" id="PTHR11759">
    <property type="entry name" value="40S RIBOSOMAL PROTEIN S14/30S RIBOSOMAL PROTEIN S11"/>
    <property type="match status" value="1"/>
</dbReference>
<dbReference type="GO" id="GO:0019843">
    <property type="term" value="F:rRNA binding"/>
    <property type="evidence" value="ECO:0007669"/>
    <property type="project" value="UniProtKB-UniRule"/>
</dbReference>
<evidence type="ECO:0000256" key="6">
    <source>
        <dbReference type="ARBA" id="ARBA00035160"/>
    </source>
</evidence>
<dbReference type="PIRSF" id="PIRSF002131">
    <property type="entry name" value="Ribosomal_S11"/>
    <property type="match status" value="1"/>
</dbReference>
<evidence type="ECO:0000256" key="1">
    <source>
        <dbReference type="ARBA" id="ARBA00006194"/>
    </source>
</evidence>
<dbReference type="InterPro" id="IPR019981">
    <property type="entry name" value="Ribosomal_uS11_bac-type"/>
</dbReference>
<dbReference type="NCBIfam" id="TIGR03632">
    <property type="entry name" value="uS11_bact"/>
    <property type="match status" value="1"/>
</dbReference>
<dbReference type="HAMAP" id="MF_01310">
    <property type="entry name" value="Ribosomal_uS11"/>
    <property type="match status" value="1"/>
</dbReference>
<proteinExistence type="inferred from homology"/>
<comment type="function">
    <text evidence="7">Located on the platform of the 30S subunit, it bridges several disparate RNA helices of the 16S rRNA. Forms part of the Shine-Dalgarno cleft in the 70S ribosome.</text>
</comment>
<comment type="subunit">
    <text evidence="7">Part of the 30S ribosomal subunit. Interacts with proteins S7 and S18. Binds to IF-3.</text>
</comment>
<dbReference type="InterPro" id="IPR018102">
    <property type="entry name" value="Ribosomal_uS11_CS"/>
</dbReference>
<keyword evidence="3 7" id="KW-0694">RNA-binding</keyword>
<protein>
    <recommendedName>
        <fullName evidence="6 7">Small ribosomal subunit protein uS11</fullName>
    </recommendedName>
</protein>
<evidence type="ECO:0000256" key="3">
    <source>
        <dbReference type="ARBA" id="ARBA00022884"/>
    </source>
</evidence>
<comment type="similarity">
    <text evidence="1 7 8">Belongs to the universal ribosomal protein uS11 family.</text>
</comment>
<reference evidence="9" key="1">
    <citation type="submission" date="2020-04" db="EMBL/GenBank/DDBJ databases">
        <authorList>
            <person name="Zhang T."/>
        </authorList>
    </citation>
    <scope>NUCLEOTIDE SEQUENCE</scope>
    <source>
        <strain evidence="9">HKST-UBA03</strain>
    </source>
</reference>
<evidence type="ECO:0000256" key="5">
    <source>
        <dbReference type="ARBA" id="ARBA00023274"/>
    </source>
</evidence>
<evidence type="ECO:0000313" key="10">
    <source>
        <dbReference type="Proteomes" id="UP000751518"/>
    </source>
</evidence>
<keyword evidence="4 7" id="KW-0689">Ribosomal protein</keyword>
<dbReference type="Pfam" id="PF00411">
    <property type="entry name" value="Ribosomal_S11"/>
    <property type="match status" value="1"/>
</dbReference>
<organism evidence="9 10">
    <name type="scientific">candidate division WWE3 bacterium</name>
    <dbReference type="NCBI Taxonomy" id="2053526"/>
    <lineage>
        <taxon>Bacteria</taxon>
        <taxon>Katanobacteria</taxon>
    </lineage>
</organism>
<comment type="caution">
    <text evidence="9">The sequence shown here is derived from an EMBL/GenBank/DDBJ whole genome shotgun (WGS) entry which is preliminary data.</text>
</comment>
<dbReference type="SUPFAM" id="SSF53137">
    <property type="entry name" value="Translational machinery components"/>
    <property type="match status" value="1"/>
</dbReference>
<evidence type="ECO:0000256" key="8">
    <source>
        <dbReference type="RuleBase" id="RU003629"/>
    </source>
</evidence>
<dbReference type="AlphaFoldDB" id="A0A955LL29"/>
<keyword evidence="2 7" id="KW-0699">rRNA-binding</keyword>
<dbReference type="InterPro" id="IPR036967">
    <property type="entry name" value="Ribosomal_uS11_sf"/>
</dbReference>
<gene>
    <name evidence="7 9" type="primary">rpsK</name>
    <name evidence="9" type="ORF">KC614_04625</name>
</gene>
<dbReference type="InterPro" id="IPR001971">
    <property type="entry name" value="Ribosomal_uS11"/>
</dbReference>
<dbReference type="GO" id="GO:0003735">
    <property type="term" value="F:structural constituent of ribosome"/>
    <property type="evidence" value="ECO:0007669"/>
    <property type="project" value="InterPro"/>
</dbReference>